<comment type="similarity">
    <text evidence="1 8 12">Belongs to the thymidine kinase family.</text>
</comment>
<dbReference type="STRING" id="1397108.IMCC12053_1096"/>
<evidence type="ECO:0000256" key="8">
    <source>
        <dbReference type="HAMAP-Rule" id="MF_00124"/>
    </source>
</evidence>
<evidence type="ECO:0000256" key="6">
    <source>
        <dbReference type="ARBA" id="ARBA00022777"/>
    </source>
</evidence>
<dbReference type="PIRSF" id="PIRSF035805">
    <property type="entry name" value="TK_cell"/>
    <property type="match status" value="1"/>
</dbReference>
<dbReference type="Gene3D" id="3.30.60.20">
    <property type="match status" value="1"/>
</dbReference>
<dbReference type="InterPro" id="IPR001267">
    <property type="entry name" value="Thymidine_kinase"/>
</dbReference>
<feature type="binding site" evidence="8">
    <location>
        <position position="185"/>
    </location>
    <ligand>
        <name>Zn(2+)</name>
        <dbReference type="ChEBI" id="CHEBI:29105"/>
    </ligand>
</feature>
<dbReference type="Proteomes" id="UP000064920">
    <property type="component" value="Chromosome"/>
</dbReference>
<reference evidence="13 14" key="1">
    <citation type="submission" date="2015-05" db="EMBL/GenBank/DDBJ databases">
        <authorList>
            <person name="Wang D.B."/>
            <person name="Wang M."/>
        </authorList>
    </citation>
    <scope>NUCLEOTIDE SEQUENCE [LARGE SCALE GENOMIC DNA]</scope>
    <source>
        <strain evidence="13 14">IMCC 12053</strain>
    </source>
</reference>
<evidence type="ECO:0000256" key="9">
    <source>
        <dbReference type="PIRSR" id="PIRSR035805-1"/>
    </source>
</evidence>
<keyword evidence="3 8" id="KW-0237">DNA synthesis</keyword>
<dbReference type="GO" id="GO:0005524">
    <property type="term" value="F:ATP binding"/>
    <property type="evidence" value="ECO:0007669"/>
    <property type="project" value="UniProtKB-UniRule"/>
</dbReference>
<evidence type="ECO:0000256" key="11">
    <source>
        <dbReference type="RuleBase" id="RU000544"/>
    </source>
</evidence>
<keyword evidence="5 8" id="KW-0547">Nucleotide-binding</keyword>
<keyword evidence="8" id="KW-0479">Metal-binding</keyword>
<dbReference type="EMBL" id="CP012023">
    <property type="protein sequence ID" value="ALI55044.1"/>
    <property type="molecule type" value="Genomic_DNA"/>
</dbReference>
<evidence type="ECO:0000256" key="1">
    <source>
        <dbReference type="ARBA" id="ARBA00007587"/>
    </source>
</evidence>
<dbReference type="GO" id="GO:0008270">
    <property type="term" value="F:zinc ion binding"/>
    <property type="evidence" value="ECO:0007669"/>
    <property type="project" value="UniProtKB-UniRule"/>
</dbReference>
<dbReference type="Pfam" id="PF00265">
    <property type="entry name" value="TK"/>
    <property type="match status" value="1"/>
</dbReference>
<dbReference type="RefSeq" id="WP_062216419.1">
    <property type="nucleotide sequence ID" value="NZ_CP012023.1"/>
</dbReference>
<dbReference type="InterPro" id="IPR020633">
    <property type="entry name" value="Thymidine_kinase_CS"/>
</dbReference>
<evidence type="ECO:0000256" key="4">
    <source>
        <dbReference type="ARBA" id="ARBA00022679"/>
    </source>
</evidence>
<keyword evidence="6 8" id="KW-0418">Kinase</keyword>
<dbReference type="GO" id="GO:0046104">
    <property type="term" value="P:thymidine metabolic process"/>
    <property type="evidence" value="ECO:0007669"/>
    <property type="project" value="TreeGrafter"/>
</dbReference>
<protein>
    <recommendedName>
        <fullName evidence="2 8">Thymidine kinase</fullName>
        <ecNumber evidence="2 8">2.7.1.21</ecNumber>
    </recommendedName>
</protein>
<keyword evidence="8" id="KW-0963">Cytoplasm</keyword>
<feature type="binding site" evidence="10">
    <location>
        <position position="178"/>
    </location>
    <ligand>
        <name>substrate</name>
    </ligand>
</feature>
<dbReference type="KEGG" id="cmar:IMCC12053_1096"/>
<dbReference type="OrthoDB" id="9781579at2"/>
<organism evidence="13 14">
    <name type="scientific">Celeribacter marinus</name>
    <dbReference type="NCBI Taxonomy" id="1397108"/>
    <lineage>
        <taxon>Bacteria</taxon>
        <taxon>Pseudomonadati</taxon>
        <taxon>Pseudomonadota</taxon>
        <taxon>Alphaproteobacteria</taxon>
        <taxon>Rhodobacterales</taxon>
        <taxon>Roseobacteraceae</taxon>
        <taxon>Celeribacter</taxon>
    </lineage>
</organism>
<dbReference type="PANTHER" id="PTHR11441:SF0">
    <property type="entry name" value="THYMIDINE KINASE, CYTOSOLIC"/>
    <property type="match status" value="1"/>
</dbReference>
<proteinExistence type="inferred from homology"/>
<comment type="catalytic activity">
    <reaction evidence="8 11">
        <text>thymidine + ATP = dTMP + ADP + H(+)</text>
        <dbReference type="Rhea" id="RHEA:19129"/>
        <dbReference type="ChEBI" id="CHEBI:15378"/>
        <dbReference type="ChEBI" id="CHEBI:17748"/>
        <dbReference type="ChEBI" id="CHEBI:30616"/>
        <dbReference type="ChEBI" id="CHEBI:63528"/>
        <dbReference type="ChEBI" id="CHEBI:456216"/>
        <dbReference type="EC" id="2.7.1.21"/>
    </reaction>
</comment>
<evidence type="ECO:0000313" key="13">
    <source>
        <dbReference type="EMBL" id="ALI55044.1"/>
    </source>
</evidence>
<evidence type="ECO:0000256" key="5">
    <source>
        <dbReference type="ARBA" id="ARBA00022741"/>
    </source>
</evidence>
<evidence type="ECO:0000256" key="12">
    <source>
        <dbReference type="RuleBase" id="RU004165"/>
    </source>
</evidence>
<dbReference type="EC" id="2.7.1.21" evidence="2 8"/>
<name>A0A0P0AA84_9RHOB</name>
<dbReference type="AlphaFoldDB" id="A0A0P0AA84"/>
<evidence type="ECO:0000256" key="3">
    <source>
        <dbReference type="ARBA" id="ARBA00022634"/>
    </source>
</evidence>
<accession>A0A0P0AA84</accession>
<dbReference type="HAMAP" id="MF_00124">
    <property type="entry name" value="Thymidine_kinase"/>
    <property type="match status" value="1"/>
</dbReference>
<feature type="binding site" evidence="8">
    <location>
        <begin position="9"/>
        <end position="16"/>
    </location>
    <ligand>
        <name>ATP</name>
        <dbReference type="ChEBI" id="CHEBI:30616"/>
    </ligand>
</feature>
<keyword evidence="14" id="KW-1185">Reference proteome</keyword>
<dbReference type="InterPro" id="IPR027417">
    <property type="entry name" value="P-loop_NTPase"/>
</dbReference>
<dbReference type="GO" id="GO:0071897">
    <property type="term" value="P:DNA biosynthetic process"/>
    <property type="evidence" value="ECO:0007669"/>
    <property type="project" value="UniProtKB-KW"/>
</dbReference>
<comment type="subunit">
    <text evidence="8">Homotetramer.</text>
</comment>
<dbReference type="GO" id="GO:0005829">
    <property type="term" value="C:cytosol"/>
    <property type="evidence" value="ECO:0007669"/>
    <property type="project" value="TreeGrafter"/>
</dbReference>
<keyword evidence="4 8" id="KW-0808">Transferase</keyword>
<evidence type="ECO:0000256" key="2">
    <source>
        <dbReference type="ARBA" id="ARBA00012118"/>
    </source>
</evidence>
<gene>
    <name evidence="8" type="primary">tdk</name>
    <name evidence="13" type="ORF">IMCC12053_1096</name>
</gene>
<dbReference type="SUPFAM" id="SSF52540">
    <property type="entry name" value="P-loop containing nucleoside triphosphate hydrolases"/>
    <property type="match status" value="1"/>
</dbReference>
<dbReference type="GO" id="GO:0004797">
    <property type="term" value="F:thymidine kinase activity"/>
    <property type="evidence" value="ECO:0007669"/>
    <property type="project" value="UniProtKB-UniRule"/>
</dbReference>
<comment type="subcellular location">
    <subcellularLocation>
        <location evidence="8">Cytoplasm</location>
    </subcellularLocation>
</comment>
<feature type="binding site" evidence="10">
    <location>
        <begin position="170"/>
        <end position="173"/>
    </location>
    <ligand>
        <name>substrate</name>
    </ligand>
</feature>
<feature type="active site" description="Proton acceptor" evidence="8 9">
    <location>
        <position position="88"/>
    </location>
</feature>
<evidence type="ECO:0000313" key="14">
    <source>
        <dbReference type="Proteomes" id="UP000064920"/>
    </source>
</evidence>
<dbReference type="PROSITE" id="PS00603">
    <property type="entry name" value="TK_CELLULAR_TYPE"/>
    <property type="match status" value="1"/>
</dbReference>
<keyword evidence="7 8" id="KW-0067">ATP-binding</keyword>
<dbReference type="PATRIC" id="fig|1397108.4.peg.1125"/>
<evidence type="ECO:0000256" key="10">
    <source>
        <dbReference type="PIRSR" id="PIRSR035805-2"/>
    </source>
</evidence>
<keyword evidence="8" id="KW-0862">Zinc</keyword>
<dbReference type="NCBIfam" id="NF003300">
    <property type="entry name" value="PRK04296.1-5"/>
    <property type="match status" value="1"/>
</dbReference>
<feature type="binding site" evidence="8">
    <location>
        <position position="145"/>
    </location>
    <ligand>
        <name>Zn(2+)</name>
        <dbReference type="ChEBI" id="CHEBI:29105"/>
    </ligand>
</feature>
<feature type="binding site" evidence="8">
    <location>
        <begin position="87"/>
        <end position="90"/>
    </location>
    <ligand>
        <name>ATP</name>
        <dbReference type="ChEBI" id="CHEBI:30616"/>
    </ligand>
</feature>
<dbReference type="PANTHER" id="PTHR11441">
    <property type="entry name" value="THYMIDINE KINASE"/>
    <property type="match status" value="1"/>
</dbReference>
<dbReference type="SUPFAM" id="SSF57716">
    <property type="entry name" value="Glucocorticoid receptor-like (DNA-binding domain)"/>
    <property type="match status" value="1"/>
</dbReference>
<feature type="binding site" evidence="8">
    <location>
        <position position="182"/>
    </location>
    <ligand>
        <name>Zn(2+)</name>
        <dbReference type="ChEBI" id="CHEBI:29105"/>
    </ligand>
</feature>
<evidence type="ECO:0000256" key="7">
    <source>
        <dbReference type="ARBA" id="ARBA00022840"/>
    </source>
</evidence>
<feature type="binding site" evidence="8">
    <location>
        <position position="147"/>
    </location>
    <ligand>
        <name>Zn(2+)</name>
        <dbReference type="ChEBI" id="CHEBI:29105"/>
    </ligand>
</feature>
<sequence>MAKLYFQYSTMNAGKSTLLLQASHNYRERGMDTYLMTAQFDNRAGEGRIGSRIGIGEAADTFAVGEDLFAKVEARLAQGKVACIFIDEAQFLTHEQVWQLARAVDDLGVPIMTYGLRVDFQGHLFPGSAALLALADEMREVRTICHCGKKASMVVRTNEAGDVLTEGAQVEIGGNERYVSLCRRHWRAAMGDTQAP</sequence>
<dbReference type="Gene3D" id="3.40.50.300">
    <property type="entry name" value="P-loop containing nucleotide triphosphate hydrolases"/>
    <property type="match status" value="1"/>
</dbReference>